<organism evidence="1 2">
    <name type="scientific">[Myrmecia] bisecta</name>
    <dbReference type="NCBI Taxonomy" id="41462"/>
    <lineage>
        <taxon>Eukaryota</taxon>
        <taxon>Viridiplantae</taxon>
        <taxon>Chlorophyta</taxon>
        <taxon>core chlorophytes</taxon>
        <taxon>Trebouxiophyceae</taxon>
        <taxon>Trebouxiales</taxon>
        <taxon>Trebouxiaceae</taxon>
        <taxon>Myrmecia</taxon>
    </lineage>
</organism>
<sequence>MSLSQFASVRLRARSIDRRLVCGCEADLLLALRALARWEERAPSRGTCSLPDDPGSSEVQEAYHIDLSAHEPDLIDLEGHIFAVIQASCTEHESVLGCCQSPTQTASEAATEDCSQRYTRLDKLSGGNKRRQSAVATAHAAPWGWPAQTVELHQSPAQRRRTTDLEHAQRLAAQFKGASDSELQRKLCQLVRIMKSSTALMLHDGGLKLKKLVQLHKQELLRRTGAPLQGSIAQPPLCLQQAIALNLASRAWQQHTGPGLPQLMLASHPNSADWLSCAKRMTQNRIGQAGHAHAGSRQQILAKW</sequence>
<proteinExistence type="predicted"/>
<dbReference type="EMBL" id="JALJOR010000002">
    <property type="protein sequence ID" value="KAK9823857.1"/>
    <property type="molecule type" value="Genomic_DNA"/>
</dbReference>
<gene>
    <name evidence="1" type="ORF">WJX72_005962</name>
</gene>
<dbReference type="AlphaFoldDB" id="A0AAW1QQW9"/>
<name>A0AAW1QQW9_9CHLO</name>
<reference evidence="1 2" key="1">
    <citation type="journal article" date="2024" name="Nat. Commun.">
        <title>Phylogenomics reveals the evolutionary origins of lichenization in chlorophyte algae.</title>
        <authorList>
            <person name="Puginier C."/>
            <person name="Libourel C."/>
            <person name="Otte J."/>
            <person name="Skaloud P."/>
            <person name="Haon M."/>
            <person name="Grisel S."/>
            <person name="Petersen M."/>
            <person name="Berrin J.G."/>
            <person name="Delaux P.M."/>
            <person name="Dal Grande F."/>
            <person name="Keller J."/>
        </authorList>
    </citation>
    <scope>NUCLEOTIDE SEQUENCE [LARGE SCALE GENOMIC DNA]</scope>
    <source>
        <strain evidence="1 2">SAG 2043</strain>
    </source>
</reference>
<evidence type="ECO:0000313" key="1">
    <source>
        <dbReference type="EMBL" id="KAK9823857.1"/>
    </source>
</evidence>
<keyword evidence="2" id="KW-1185">Reference proteome</keyword>
<accession>A0AAW1QQW9</accession>
<comment type="caution">
    <text evidence="1">The sequence shown here is derived from an EMBL/GenBank/DDBJ whole genome shotgun (WGS) entry which is preliminary data.</text>
</comment>
<protein>
    <submittedName>
        <fullName evidence="1">Uncharacterized protein</fullName>
    </submittedName>
</protein>
<dbReference type="Proteomes" id="UP001489004">
    <property type="component" value="Unassembled WGS sequence"/>
</dbReference>
<evidence type="ECO:0000313" key="2">
    <source>
        <dbReference type="Proteomes" id="UP001489004"/>
    </source>
</evidence>